<evidence type="ECO:0000256" key="3">
    <source>
        <dbReference type="ARBA" id="ARBA00008184"/>
    </source>
</evidence>
<accession>A0A147K3V8</accession>
<protein>
    <recommendedName>
        <fullName evidence="5 9">Uracil-DNA glycosylase</fullName>
        <shortName evidence="9">UDG</shortName>
        <ecNumber evidence="4 9">3.2.2.27</ecNumber>
    </recommendedName>
</protein>
<dbReference type="InterPro" id="IPR036895">
    <property type="entry name" value="Uracil-DNA_glycosylase-like_sf"/>
</dbReference>
<proteinExistence type="inferred from homology"/>
<dbReference type="GO" id="GO:0005737">
    <property type="term" value="C:cytoplasm"/>
    <property type="evidence" value="ECO:0007669"/>
    <property type="project" value="UniProtKB-SubCell"/>
</dbReference>
<evidence type="ECO:0000256" key="9">
    <source>
        <dbReference type="HAMAP-Rule" id="MF_00148"/>
    </source>
</evidence>
<dbReference type="PANTHER" id="PTHR11264">
    <property type="entry name" value="URACIL-DNA GLYCOSYLASE"/>
    <property type="match status" value="1"/>
</dbReference>
<evidence type="ECO:0000313" key="13">
    <source>
        <dbReference type="EMBL" id="KUP03975.1"/>
    </source>
</evidence>
<dbReference type="InterPro" id="IPR002043">
    <property type="entry name" value="UDG_fam1"/>
</dbReference>
<keyword evidence="14" id="KW-1185">Reference proteome</keyword>
<evidence type="ECO:0000256" key="7">
    <source>
        <dbReference type="ARBA" id="ARBA00022801"/>
    </source>
</evidence>
<dbReference type="NCBIfam" id="NF003591">
    <property type="entry name" value="PRK05254.1-4"/>
    <property type="match status" value="1"/>
</dbReference>
<dbReference type="OrthoDB" id="9804372at2"/>
<dbReference type="STRING" id="1150625.Q75_16770"/>
<comment type="subcellular location">
    <subcellularLocation>
        <location evidence="9">Cytoplasm</location>
    </subcellularLocation>
</comment>
<feature type="active site" description="Proton acceptor" evidence="9 10">
    <location>
        <position position="65"/>
    </location>
</feature>
<comment type="similarity">
    <text evidence="3 9 11">Belongs to the uracil-DNA glycosylase (UDG) superfamily. UNG family.</text>
</comment>
<dbReference type="FunFam" id="3.40.470.10:FF:000001">
    <property type="entry name" value="Uracil-DNA glycosylase"/>
    <property type="match status" value="1"/>
</dbReference>
<reference evidence="13 14" key="1">
    <citation type="journal article" date="2016" name="Front. Microbiol.">
        <title>Microevolution Analysis of Bacillus coahuilensis Unveils Differences in Phosphorus Acquisition Strategies and Their Regulation.</title>
        <authorList>
            <person name="Gomez-Lunar Z."/>
            <person name="Hernandez-Gonzalez I."/>
            <person name="Rodriguez-Torres M.D."/>
            <person name="Souza V."/>
            <person name="Olmedo-Alvarez G."/>
        </authorList>
    </citation>
    <scope>NUCLEOTIDE SEQUENCE [LARGE SCALE GENOMIC DNA]</scope>
    <source>
        <strain evidence="14">p1.1.43</strain>
    </source>
</reference>
<dbReference type="EC" id="3.2.2.27" evidence="4 9"/>
<dbReference type="GO" id="GO:0004844">
    <property type="term" value="F:uracil DNA N-glycosylase activity"/>
    <property type="evidence" value="ECO:0007669"/>
    <property type="project" value="UniProtKB-UniRule"/>
</dbReference>
<dbReference type="InterPro" id="IPR005122">
    <property type="entry name" value="Uracil-DNA_glycosylase-like"/>
</dbReference>
<evidence type="ECO:0000256" key="6">
    <source>
        <dbReference type="ARBA" id="ARBA00022763"/>
    </source>
</evidence>
<organism evidence="13 14">
    <name type="scientific">Bacillus coahuilensis p1.1.43</name>
    <dbReference type="NCBI Taxonomy" id="1150625"/>
    <lineage>
        <taxon>Bacteria</taxon>
        <taxon>Bacillati</taxon>
        <taxon>Bacillota</taxon>
        <taxon>Bacilli</taxon>
        <taxon>Bacillales</taxon>
        <taxon>Bacillaceae</taxon>
        <taxon>Bacillus</taxon>
    </lineage>
</organism>
<dbReference type="EMBL" id="LDYG01000057">
    <property type="protein sequence ID" value="KUP03975.1"/>
    <property type="molecule type" value="Genomic_DNA"/>
</dbReference>
<feature type="domain" description="Uracil-DNA glycosylase-like" evidence="12">
    <location>
        <begin position="50"/>
        <end position="210"/>
    </location>
</feature>
<dbReference type="PATRIC" id="fig|1150625.3.peg.3524"/>
<comment type="caution">
    <text evidence="13">The sequence shown here is derived from an EMBL/GenBank/DDBJ whole genome shotgun (WGS) entry which is preliminary data.</text>
</comment>
<dbReference type="PROSITE" id="PS00130">
    <property type="entry name" value="U_DNA_GLYCOSYLASE"/>
    <property type="match status" value="1"/>
</dbReference>
<keyword evidence="6 9" id="KW-0227">DNA damage</keyword>
<evidence type="ECO:0000256" key="10">
    <source>
        <dbReference type="PROSITE-ProRule" id="PRU10072"/>
    </source>
</evidence>
<evidence type="ECO:0000256" key="5">
    <source>
        <dbReference type="ARBA" id="ARBA00018429"/>
    </source>
</evidence>
<dbReference type="Gene3D" id="3.40.470.10">
    <property type="entry name" value="Uracil-DNA glycosylase-like domain"/>
    <property type="match status" value="1"/>
</dbReference>
<dbReference type="NCBIfam" id="NF003592">
    <property type="entry name" value="PRK05254.1-5"/>
    <property type="match status" value="1"/>
</dbReference>
<dbReference type="HAMAP" id="MF_00148">
    <property type="entry name" value="UDG"/>
    <property type="match status" value="1"/>
</dbReference>
<dbReference type="PANTHER" id="PTHR11264:SF0">
    <property type="entry name" value="URACIL-DNA GLYCOSYLASE"/>
    <property type="match status" value="1"/>
</dbReference>
<dbReference type="AlphaFoldDB" id="A0A147K3V8"/>
<dbReference type="GO" id="GO:0097510">
    <property type="term" value="P:base-excision repair, AP site formation via deaminated base removal"/>
    <property type="evidence" value="ECO:0007669"/>
    <property type="project" value="TreeGrafter"/>
</dbReference>
<dbReference type="NCBIfam" id="NF003588">
    <property type="entry name" value="PRK05254.1-1"/>
    <property type="match status" value="1"/>
</dbReference>
<comment type="function">
    <text evidence="2 9 11">Excises uracil residues from the DNA which can arise as a result of misincorporation of dUMP residues by DNA polymerase or due to deamination of cytosine.</text>
</comment>
<dbReference type="NCBIfam" id="TIGR00628">
    <property type="entry name" value="ung"/>
    <property type="match status" value="1"/>
</dbReference>
<evidence type="ECO:0000313" key="14">
    <source>
        <dbReference type="Proteomes" id="UP000074108"/>
    </source>
</evidence>
<dbReference type="SMART" id="SM00987">
    <property type="entry name" value="UreE_C"/>
    <property type="match status" value="1"/>
</dbReference>
<dbReference type="RefSeq" id="WP_059352055.1">
    <property type="nucleotide sequence ID" value="NZ_LDYG01000057.1"/>
</dbReference>
<dbReference type="Proteomes" id="UP000074108">
    <property type="component" value="Unassembled WGS sequence"/>
</dbReference>
<dbReference type="CDD" id="cd10027">
    <property type="entry name" value="UDG-F1-like"/>
    <property type="match status" value="1"/>
</dbReference>
<keyword evidence="7 9" id="KW-0378">Hydrolase</keyword>
<name>A0A147K3V8_9BACI</name>
<evidence type="ECO:0000256" key="4">
    <source>
        <dbReference type="ARBA" id="ARBA00012030"/>
    </source>
</evidence>
<keyword evidence="9" id="KW-0963">Cytoplasm</keyword>
<dbReference type="Pfam" id="PF03167">
    <property type="entry name" value="UDG"/>
    <property type="match status" value="1"/>
</dbReference>
<evidence type="ECO:0000256" key="2">
    <source>
        <dbReference type="ARBA" id="ARBA00002631"/>
    </source>
</evidence>
<dbReference type="SUPFAM" id="SSF52141">
    <property type="entry name" value="Uracil-DNA glycosylase-like"/>
    <property type="match status" value="1"/>
</dbReference>
<evidence type="ECO:0000256" key="1">
    <source>
        <dbReference type="ARBA" id="ARBA00001400"/>
    </source>
</evidence>
<evidence type="ECO:0000259" key="12">
    <source>
        <dbReference type="SMART" id="SM00986"/>
    </source>
</evidence>
<comment type="catalytic activity">
    <reaction evidence="1 9 11">
        <text>Hydrolyzes single-stranded DNA or mismatched double-stranded DNA and polynucleotides, releasing free uracil.</text>
        <dbReference type="EC" id="3.2.2.27"/>
    </reaction>
</comment>
<dbReference type="InterPro" id="IPR018085">
    <property type="entry name" value="Ura-DNA_Glyclase_AS"/>
</dbReference>
<gene>
    <name evidence="9" type="primary">ung</name>
    <name evidence="13" type="ORF">Q75_16770</name>
</gene>
<evidence type="ECO:0000256" key="11">
    <source>
        <dbReference type="RuleBase" id="RU003780"/>
    </source>
</evidence>
<dbReference type="SMART" id="SM00986">
    <property type="entry name" value="UDG"/>
    <property type="match status" value="1"/>
</dbReference>
<dbReference type="NCBIfam" id="NF003589">
    <property type="entry name" value="PRK05254.1-2"/>
    <property type="match status" value="1"/>
</dbReference>
<sequence length="230" mass="26493">MFHQVNNDWTPFLKEEAEKKYFQTLQQFVQEEYEHQTIYPAYEDIWNAFLLTPYHQVKAVIIGQDPYHGAGQAEGLSFSVRDGVKIPPSLRNIFKELREDMGFAPPRNGSLVKWAKEGVLLLNTVLTVREGQAHSHKGKGWEILTDHVIGHLNSRDEHIVFILWGKPAEKKATLIDETKHTISTSPHPSPLSARRGFFGSRPFSKVNEALQKHGQHPIDWRLEEHGWKSR</sequence>
<evidence type="ECO:0000256" key="8">
    <source>
        <dbReference type="ARBA" id="ARBA00023204"/>
    </source>
</evidence>
<keyword evidence="8 9" id="KW-0234">DNA repair</keyword>